<sequence>MSWGLCAALVLSASGSARSPAPAPSAPAPAALAGLSVLAPLQEPSRLLAPAPDLVLRRDAGERALTLVVAPQIRAAELARRYGVSAGAVRLLPPQGRTRLARVAYPRTGAQAVMARAPLRPASVQTYAVQPGDTLAGIARRFGLPVVDLLSVNLDRPSLDRVHVGETLNVPVGARGVLIRIKPGQSALSLIAGYGADLVATAQANGVLPTEMSVGDELLLPGLRAEGYQQQLMARREAQRRAALAGERQKKYERFVLWKKGQERLRLEALYQRQAQYERYLAWQRSEERQARIRAYERQAQLEAAQAAAAERAREAARAAASRPAATVQRASTGQGALIWPMRSYRLTSRFGEQDIAFHQQVFHGGIDLAAPYGSPVYAAAAGQVSRSGYGDYGLNVFTVSGATTLVYGHMSRVAVYAGQTVAQGQLIGYVGCSGICTGPHLHFEVRAGQQAINPLAVLP</sequence>
<evidence type="ECO:0000313" key="3">
    <source>
        <dbReference type="EMBL" id="PNY82772.1"/>
    </source>
</evidence>
<organism evidence="3 4">
    <name type="scientific">Deinococcus koreensis</name>
    <dbReference type="NCBI Taxonomy" id="2054903"/>
    <lineage>
        <taxon>Bacteria</taxon>
        <taxon>Thermotogati</taxon>
        <taxon>Deinococcota</taxon>
        <taxon>Deinococci</taxon>
        <taxon>Deinococcales</taxon>
        <taxon>Deinococcaceae</taxon>
        <taxon>Deinococcus</taxon>
    </lineage>
</organism>
<dbReference type="PANTHER" id="PTHR21666:SF270">
    <property type="entry name" value="MUREIN HYDROLASE ACTIVATOR ENVC"/>
    <property type="match status" value="1"/>
</dbReference>
<dbReference type="SMART" id="SM00257">
    <property type="entry name" value="LysM"/>
    <property type="match status" value="2"/>
</dbReference>
<dbReference type="Proteomes" id="UP000236379">
    <property type="component" value="Unassembled WGS sequence"/>
</dbReference>
<dbReference type="Gene3D" id="2.70.70.10">
    <property type="entry name" value="Glucose Permease (Domain IIA)"/>
    <property type="match status" value="1"/>
</dbReference>
<name>A0A2K3V1V5_9DEIO</name>
<gene>
    <name evidence="3" type="ORF">CVO96_00260</name>
</gene>
<dbReference type="InterPro" id="IPR050570">
    <property type="entry name" value="Cell_wall_metabolism_enzyme"/>
</dbReference>
<feature type="signal peptide" evidence="1">
    <location>
        <begin position="1"/>
        <end position="19"/>
    </location>
</feature>
<dbReference type="SUPFAM" id="SSF51261">
    <property type="entry name" value="Duplicated hybrid motif"/>
    <property type="match status" value="1"/>
</dbReference>
<feature type="domain" description="LysM" evidence="2">
    <location>
        <begin position="125"/>
        <end position="170"/>
    </location>
</feature>
<dbReference type="Pfam" id="PF01476">
    <property type="entry name" value="LysM"/>
    <property type="match status" value="1"/>
</dbReference>
<dbReference type="EMBL" id="PPPD01000001">
    <property type="protein sequence ID" value="PNY82772.1"/>
    <property type="molecule type" value="Genomic_DNA"/>
</dbReference>
<dbReference type="OrthoDB" id="9809488at2"/>
<dbReference type="PROSITE" id="PS51782">
    <property type="entry name" value="LYSM"/>
    <property type="match status" value="1"/>
</dbReference>
<protein>
    <submittedName>
        <fullName evidence="3">Peptidase M23</fullName>
    </submittedName>
</protein>
<dbReference type="InterPro" id="IPR018392">
    <property type="entry name" value="LysM"/>
</dbReference>
<dbReference type="CDD" id="cd00118">
    <property type="entry name" value="LysM"/>
    <property type="match status" value="1"/>
</dbReference>
<evidence type="ECO:0000259" key="2">
    <source>
        <dbReference type="PROSITE" id="PS51782"/>
    </source>
</evidence>
<dbReference type="InterPro" id="IPR036779">
    <property type="entry name" value="LysM_dom_sf"/>
</dbReference>
<accession>A0A2K3V1V5</accession>
<keyword evidence="4" id="KW-1185">Reference proteome</keyword>
<dbReference type="GO" id="GO:0004222">
    <property type="term" value="F:metalloendopeptidase activity"/>
    <property type="evidence" value="ECO:0007669"/>
    <property type="project" value="TreeGrafter"/>
</dbReference>
<evidence type="ECO:0000256" key="1">
    <source>
        <dbReference type="SAM" id="SignalP"/>
    </source>
</evidence>
<comment type="caution">
    <text evidence="3">The sequence shown here is derived from an EMBL/GenBank/DDBJ whole genome shotgun (WGS) entry which is preliminary data.</text>
</comment>
<dbReference type="AlphaFoldDB" id="A0A2K3V1V5"/>
<dbReference type="SUPFAM" id="SSF54106">
    <property type="entry name" value="LysM domain"/>
    <property type="match status" value="1"/>
</dbReference>
<dbReference type="CDD" id="cd12797">
    <property type="entry name" value="M23_peptidase"/>
    <property type="match status" value="1"/>
</dbReference>
<evidence type="ECO:0000313" key="4">
    <source>
        <dbReference type="Proteomes" id="UP000236379"/>
    </source>
</evidence>
<dbReference type="InterPro" id="IPR011055">
    <property type="entry name" value="Dup_hybrid_motif"/>
</dbReference>
<reference evidence="3 4" key="1">
    <citation type="submission" date="2018-01" db="EMBL/GenBank/DDBJ databases">
        <title>Deinococcus koreensis sp. nov., a radiation-resistant bacterium isolated from river water.</title>
        <authorList>
            <person name="Choi A."/>
        </authorList>
    </citation>
    <scope>NUCLEOTIDE SEQUENCE [LARGE SCALE GENOMIC DNA]</scope>
    <source>
        <strain evidence="3 4">SJW1-2</strain>
    </source>
</reference>
<dbReference type="InterPro" id="IPR016047">
    <property type="entry name" value="M23ase_b-sheet_dom"/>
</dbReference>
<dbReference type="Pfam" id="PF01551">
    <property type="entry name" value="Peptidase_M23"/>
    <property type="match status" value="1"/>
</dbReference>
<dbReference type="Gene3D" id="3.10.350.10">
    <property type="entry name" value="LysM domain"/>
    <property type="match status" value="1"/>
</dbReference>
<proteinExistence type="predicted"/>
<keyword evidence="1" id="KW-0732">Signal</keyword>
<feature type="chain" id="PRO_5014373489" evidence="1">
    <location>
        <begin position="20"/>
        <end position="460"/>
    </location>
</feature>
<dbReference type="PANTHER" id="PTHR21666">
    <property type="entry name" value="PEPTIDASE-RELATED"/>
    <property type="match status" value="1"/>
</dbReference>